<accession>A0A552KFD6</accession>
<organism evidence="1 2">
    <name type="scientific">Microcystis flos-aquae Mf_QC_C_20070823_S10D</name>
    <dbReference type="NCBI Taxonomy" id="2486236"/>
    <lineage>
        <taxon>Bacteria</taxon>
        <taxon>Bacillati</taxon>
        <taxon>Cyanobacteriota</taxon>
        <taxon>Cyanophyceae</taxon>
        <taxon>Oscillatoriophycideae</taxon>
        <taxon>Chroococcales</taxon>
        <taxon>Microcystaceae</taxon>
        <taxon>Microcystis</taxon>
    </lineage>
</organism>
<gene>
    <name evidence="1" type="ORF">EWV45_21605</name>
</gene>
<evidence type="ECO:0000313" key="2">
    <source>
        <dbReference type="Proteomes" id="UP000315868"/>
    </source>
</evidence>
<dbReference type="EMBL" id="SFAM01000206">
    <property type="protein sequence ID" value="TRV06707.1"/>
    <property type="molecule type" value="Genomic_DNA"/>
</dbReference>
<protein>
    <submittedName>
        <fullName evidence="1">Uncharacterized protein</fullName>
    </submittedName>
</protein>
<evidence type="ECO:0000313" key="1">
    <source>
        <dbReference type="EMBL" id="TRV06707.1"/>
    </source>
</evidence>
<reference evidence="1 2" key="1">
    <citation type="submission" date="2019-01" db="EMBL/GenBank/DDBJ databases">
        <title>Coherence of Microcystis species and biogeography revealed through population genomics.</title>
        <authorList>
            <person name="Perez-Carrascal O.M."/>
            <person name="Terrat Y."/>
            <person name="Giani A."/>
            <person name="Fortin N."/>
            <person name="Tromas N."/>
            <person name="Shapiro B.J."/>
        </authorList>
    </citation>
    <scope>NUCLEOTIDE SEQUENCE [LARGE SCALE GENOMIC DNA]</scope>
    <source>
        <strain evidence="1">Mf_QC_C_20070823_S10D</strain>
    </source>
</reference>
<dbReference type="Proteomes" id="UP000315868">
    <property type="component" value="Unassembled WGS sequence"/>
</dbReference>
<proteinExistence type="predicted"/>
<sequence length="72" mass="8131">MRTISNITLGCCSQYNRQLQIIVNNPKKKKLPGSGDQLKSCLSALPIPESLPPRIVKEIKMEITRFINENYG</sequence>
<comment type="caution">
    <text evidence="1">The sequence shown here is derived from an EMBL/GenBank/DDBJ whole genome shotgun (WGS) entry which is preliminary data.</text>
</comment>
<dbReference type="AlphaFoldDB" id="A0A552KFD6"/>
<name>A0A552KFD6_9CHRO</name>